<dbReference type="InterPro" id="IPR036291">
    <property type="entry name" value="NAD(P)-bd_dom_sf"/>
</dbReference>
<dbReference type="EMBL" id="LRBV02000004">
    <property type="status" value="NOT_ANNOTATED_CDS"/>
    <property type="molecule type" value="Genomic_DNA"/>
</dbReference>
<evidence type="ECO:0000313" key="1">
    <source>
        <dbReference type="EnsemblPlants" id="QL04p073045:mrna"/>
    </source>
</evidence>
<protein>
    <submittedName>
        <fullName evidence="1">Uncharacterized protein</fullName>
    </submittedName>
</protein>
<evidence type="ECO:0000313" key="2">
    <source>
        <dbReference type="Proteomes" id="UP000594261"/>
    </source>
</evidence>
<dbReference type="EnsemblPlants" id="QL04p073045:mrna">
    <property type="protein sequence ID" value="QL04p073045:mrna"/>
    <property type="gene ID" value="QL04p073045"/>
</dbReference>
<proteinExistence type="predicted"/>
<dbReference type="AlphaFoldDB" id="A0A7N2LIS3"/>
<dbReference type="Gramene" id="QL04p073045:mrna">
    <property type="protein sequence ID" value="QL04p073045:mrna"/>
    <property type="gene ID" value="QL04p073045"/>
</dbReference>
<dbReference type="Proteomes" id="UP000594261">
    <property type="component" value="Chromosome 4"/>
</dbReference>
<dbReference type="Gene3D" id="3.40.50.720">
    <property type="entry name" value="NAD(P)-binding Rossmann-like Domain"/>
    <property type="match status" value="1"/>
</dbReference>
<accession>A0A7N2LIS3</accession>
<keyword evidence="2" id="KW-1185">Reference proteome</keyword>
<organism evidence="1 2">
    <name type="scientific">Quercus lobata</name>
    <name type="common">Valley oak</name>
    <dbReference type="NCBI Taxonomy" id="97700"/>
    <lineage>
        <taxon>Eukaryota</taxon>
        <taxon>Viridiplantae</taxon>
        <taxon>Streptophyta</taxon>
        <taxon>Embryophyta</taxon>
        <taxon>Tracheophyta</taxon>
        <taxon>Spermatophyta</taxon>
        <taxon>Magnoliopsida</taxon>
        <taxon>eudicotyledons</taxon>
        <taxon>Gunneridae</taxon>
        <taxon>Pentapetalae</taxon>
        <taxon>rosids</taxon>
        <taxon>fabids</taxon>
        <taxon>Fagales</taxon>
        <taxon>Fagaceae</taxon>
        <taxon>Quercus</taxon>
    </lineage>
</organism>
<dbReference type="InParanoid" id="A0A7N2LIS3"/>
<reference evidence="1" key="2">
    <citation type="submission" date="2021-01" db="UniProtKB">
        <authorList>
            <consortium name="EnsemblPlants"/>
        </authorList>
    </citation>
    <scope>IDENTIFICATION</scope>
</reference>
<name>A0A7N2LIS3_QUELO</name>
<reference evidence="1 2" key="1">
    <citation type="journal article" date="2016" name="G3 (Bethesda)">
        <title>First Draft Assembly and Annotation of the Genome of a California Endemic Oak Quercus lobata Nee (Fagaceae).</title>
        <authorList>
            <person name="Sork V.L."/>
            <person name="Fitz-Gibbon S.T."/>
            <person name="Puiu D."/>
            <person name="Crepeau M."/>
            <person name="Gugger P.F."/>
            <person name="Sherman R."/>
            <person name="Stevens K."/>
            <person name="Langley C.H."/>
            <person name="Pellegrini M."/>
            <person name="Salzberg S.L."/>
        </authorList>
    </citation>
    <scope>NUCLEOTIDE SEQUENCE [LARGE SCALE GENOMIC DNA]</scope>
    <source>
        <strain evidence="1 2">cv. SW786</strain>
    </source>
</reference>
<dbReference type="SUPFAM" id="SSF51735">
    <property type="entry name" value="NAD(P)-binding Rossmann-fold domains"/>
    <property type="match status" value="1"/>
</dbReference>
<sequence length="160" mass="17566">MDRRSLEQNYNESLAMSLLEILCSSCSLCSSCVLRAFVVFEGLDSSRVFSLLNSGPLDLGPLECLRKASIYRSFGVDNSPLLPSYHMQTSTMADLDPYEGNHLWPLLKVGRGTRTERDVAVVANLSARVGSIGDNRLGGWHSYRSSKAALNQCMNSSLKA</sequence>